<dbReference type="AlphaFoldDB" id="A0A8J1UV81"/>
<name>A0A8J1UV81_OWEFU</name>
<dbReference type="Proteomes" id="UP000749559">
    <property type="component" value="Unassembled WGS sequence"/>
</dbReference>
<gene>
    <name evidence="1" type="ORF">OFUS_LOCUS5713</name>
</gene>
<evidence type="ECO:0000313" key="1">
    <source>
        <dbReference type="EMBL" id="CAH1778851.1"/>
    </source>
</evidence>
<protein>
    <submittedName>
        <fullName evidence="1">Uncharacterized protein</fullName>
    </submittedName>
</protein>
<reference evidence="1" key="1">
    <citation type="submission" date="2022-03" db="EMBL/GenBank/DDBJ databases">
        <authorList>
            <person name="Martin C."/>
        </authorList>
    </citation>
    <scope>NUCLEOTIDE SEQUENCE</scope>
</reference>
<organism evidence="1 2">
    <name type="scientific">Owenia fusiformis</name>
    <name type="common">Polychaete worm</name>
    <dbReference type="NCBI Taxonomy" id="6347"/>
    <lineage>
        <taxon>Eukaryota</taxon>
        <taxon>Metazoa</taxon>
        <taxon>Spiralia</taxon>
        <taxon>Lophotrochozoa</taxon>
        <taxon>Annelida</taxon>
        <taxon>Polychaeta</taxon>
        <taxon>Sedentaria</taxon>
        <taxon>Canalipalpata</taxon>
        <taxon>Sabellida</taxon>
        <taxon>Oweniida</taxon>
        <taxon>Oweniidae</taxon>
        <taxon>Owenia</taxon>
    </lineage>
</organism>
<evidence type="ECO:0000313" key="2">
    <source>
        <dbReference type="Proteomes" id="UP000749559"/>
    </source>
</evidence>
<proteinExistence type="predicted"/>
<accession>A0A8J1UV81</accession>
<sequence length="132" mass="14686">MILKHLSQLMLRELFHLFQYLHMASSTNWITGNGRRSSGVSCPSSSLNVYCYAYFEGSIVPVIGAVSLESNTLLYDYFCCSKNTYPVQVHGNSNLDVEECPTCPTQVHLVFVLDAIVAVVVVPILLLRSKDP</sequence>
<keyword evidence="2" id="KW-1185">Reference proteome</keyword>
<comment type="caution">
    <text evidence="1">The sequence shown here is derived from an EMBL/GenBank/DDBJ whole genome shotgun (WGS) entry which is preliminary data.</text>
</comment>
<dbReference type="EMBL" id="CAIIXF020000003">
    <property type="protein sequence ID" value="CAH1778851.1"/>
    <property type="molecule type" value="Genomic_DNA"/>
</dbReference>